<dbReference type="Gene3D" id="3.40.50.720">
    <property type="entry name" value="NAD(P)-binding Rossmann-like Domain"/>
    <property type="match status" value="1"/>
</dbReference>
<proteinExistence type="predicted"/>
<reference evidence="1" key="1">
    <citation type="journal article" date="2014" name="Front. Microbiol.">
        <title>High frequency of phylogenetically diverse reductive dehalogenase-homologous genes in deep subseafloor sedimentary metagenomes.</title>
        <authorList>
            <person name="Kawai M."/>
            <person name="Futagami T."/>
            <person name="Toyoda A."/>
            <person name="Takaki Y."/>
            <person name="Nishi S."/>
            <person name="Hori S."/>
            <person name="Arai W."/>
            <person name="Tsubouchi T."/>
            <person name="Morono Y."/>
            <person name="Uchiyama I."/>
            <person name="Ito T."/>
            <person name="Fujiyama A."/>
            <person name="Inagaki F."/>
            <person name="Takami H."/>
        </authorList>
    </citation>
    <scope>NUCLEOTIDE SEQUENCE</scope>
    <source>
        <strain evidence="1">Expedition CK06-06</strain>
    </source>
</reference>
<dbReference type="InterPro" id="IPR036291">
    <property type="entry name" value="NAD(P)-bd_dom_sf"/>
</dbReference>
<comment type="caution">
    <text evidence="1">The sequence shown here is derived from an EMBL/GenBank/DDBJ whole genome shotgun (WGS) entry which is preliminary data.</text>
</comment>
<dbReference type="AlphaFoldDB" id="X1G6Y7"/>
<gene>
    <name evidence="1" type="ORF">S03H2_08154</name>
</gene>
<sequence length="193" mass="22603">DEDTKDVYTSSKIKAESLIKESKLEYSIFRVSYVVATDVIKLRPIMFFMALDTSVEIIHAKDVGLALVNAIDSNEIWNKTFNLSGGKQCQILFRDNINDVLEIMGFGRGFLPDEAFSKYHTHCGFFDDQETSYLESILMFQNFTLEDFYVEVKKWIGIKRYLIPIVKPIIRWYILRKSEFYQNYKKKESEVAN</sequence>
<accession>X1G6Y7</accession>
<name>X1G6Y7_9ZZZZ</name>
<dbReference type="EMBL" id="BARU01003911">
    <property type="protein sequence ID" value="GAH28783.1"/>
    <property type="molecule type" value="Genomic_DNA"/>
</dbReference>
<organism evidence="1">
    <name type="scientific">marine sediment metagenome</name>
    <dbReference type="NCBI Taxonomy" id="412755"/>
    <lineage>
        <taxon>unclassified sequences</taxon>
        <taxon>metagenomes</taxon>
        <taxon>ecological metagenomes</taxon>
    </lineage>
</organism>
<dbReference type="SUPFAM" id="SSF51735">
    <property type="entry name" value="NAD(P)-binding Rossmann-fold domains"/>
    <property type="match status" value="1"/>
</dbReference>
<feature type="non-terminal residue" evidence="1">
    <location>
        <position position="1"/>
    </location>
</feature>
<evidence type="ECO:0000313" key="1">
    <source>
        <dbReference type="EMBL" id="GAH28783.1"/>
    </source>
</evidence>
<evidence type="ECO:0008006" key="2">
    <source>
        <dbReference type="Google" id="ProtNLM"/>
    </source>
</evidence>
<protein>
    <recommendedName>
        <fullName evidence="2">Thioester reductase (TE) domain-containing protein</fullName>
    </recommendedName>
</protein>